<sequence>MVPIGLPFLFVDGDLVFTTLEIEDWNDLTTPAQIDECKLMLIGKVPSAPSLNLQAFQSTIYLWGPWLFSRHLVIFKPWVPATPLHCYDFSTCAFWVHIYGLPLEWYSDAMISRAVQSVGKVLEVRLDAKEGTSLKSTKARVDIDLSQPLKQGKLIRVVDKLLWLDFRYERLPHFYYSCGKLGHYATYCLDIPDPAASKPTHHVCVSK</sequence>
<feature type="domain" description="Zinc knuckle CX2CX4HX4C" evidence="1">
    <location>
        <begin position="143"/>
        <end position="189"/>
    </location>
</feature>
<dbReference type="InParanoid" id="A0A059BNQ0"/>
<dbReference type="FunCoup" id="A0A059BNQ0">
    <property type="interactions" value="4"/>
</dbReference>
<dbReference type="Pfam" id="PF14392">
    <property type="entry name" value="zf-CCHC_4"/>
    <property type="match status" value="1"/>
</dbReference>
<dbReference type="InterPro" id="IPR040256">
    <property type="entry name" value="At4g02000-like"/>
</dbReference>
<dbReference type="STRING" id="71139.A0A059BNQ0"/>
<proteinExistence type="predicted"/>
<name>A0A059BNQ0_EUCGR</name>
<reference evidence="2" key="1">
    <citation type="submission" date="2013-07" db="EMBL/GenBank/DDBJ databases">
        <title>The genome of Eucalyptus grandis.</title>
        <authorList>
            <person name="Schmutz J."/>
            <person name="Hayes R."/>
            <person name="Myburg A."/>
            <person name="Tuskan G."/>
            <person name="Grattapaglia D."/>
            <person name="Rokhsar D.S."/>
        </authorList>
    </citation>
    <scope>NUCLEOTIDE SEQUENCE</scope>
    <source>
        <tissue evidence="2">Leaf extractions</tissue>
    </source>
</reference>
<dbReference type="AlphaFoldDB" id="A0A059BNQ0"/>
<dbReference type="InterPro" id="IPR025836">
    <property type="entry name" value="Zn_knuckle_CX2CX4HX4C"/>
</dbReference>
<accession>A0A059BNQ0</accession>
<dbReference type="EMBL" id="KK198758">
    <property type="protein sequence ID" value="KCW67330.1"/>
    <property type="molecule type" value="Genomic_DNA"/>
</dbReference>
<dbReference type="PANTHER" id="PTHR31286">
    <property type="entry name" value="GLYCINE-RICH CELL WALL STRUCTURAL PROTEIN 1.8-LIKE"/>
    <property type="match status" value="1"/>
</dbReference>
<evidence type="ECO:0000259" key="1">
    <source>
        <dbReference type="Pfam" id="PF14392"/>
    </source>
</evidence>
<dbReference type="PANTHER" id="PTHR31286:SF99">
    <property type="entry name" value="DUF4283 DOMAIN-CONTAINING PROTEIN"/>
    <property type="match status" value="1"/>
</dbReference>
<evidence type="ECO:0000313" key="2">
    <source>
        <dbReference type="EMBL" id="KCW67330.1"/>
    </source>
</evidence>
<dbReference type="Gramene" id="KCW67330">
    <property type="protein sequence ID" value="KCW67330"/>
    <property type="gene ID" value="EUGRSUZ_F01116"/>
</dbReference>
<organism evidence="2">
    <name type="scientific">Eucalyptus grandis</name>
    <name type="common">Flooded gum</name>
    <dbReference type="NCBI Taxonomy" id="71139"/>
    <lineage>
        <taxon>Eukaryota</taxon>
        <taxon>Viridiplantae</taxon>
        <taxon>Streptophyta</taxon>
        <taxon>Embryophyta</taxon>
        <taxon>Tracheophyta</taxon>
        <taxon>Spermatophyta</taxon>
        <taxon>Magnoliopsida</taxon>
        <taxon>eudicotyledons</taxon>
        <taxon>Gunneridae</taxon>
        <taxon>Pentapetalae</taxon>
        <taxon>rosids</taxon>
        <taxon>malvids</taxon>
        <taxon>Myrtales</taxon>
        <taxon>Myrtaceae</taxon>
        <taxon>Myrtoideae</taxon>
        <taxon>Eucalypteae</taxon>
        <taxon>Eucalyptus</taxon>
    </lineage>
</organism>
<protein>
    <recommendedName>
        <fullName evidence="1">Zinc knuckle CX2CX4HX4C domain-containing protein</fullName>
    </recommendedName>
</protein>
<gene>
    <name evidence="2" type="ORF">EUGRSUZ_F01116</name>
</gene>